<gene>
    <name evidence="1" type="ORF">HMJ28_06625</name>
</gene>
<dbReference type="RefSeq" id="WP_143012626.1">
    <property type="nucleotide sequence ID" value="NZ_JABFIF010000010.1"/>
</dbReference>
<organism evidence="1 2">
    <name type="scientific">Clostridium cochlearium</name>
    <dbReference type="NCBI Taxonomy" id="1494"/>
    <lineage>
        <taxon>Bacteria</taxon>
        <taxon>Bacillati</taxon>
        <taxon>Bacillota</taxon>
        <taxon>Clostridia</taxon>
        <taxon>Eubacteriales</taxon>
        <taxon>Clostridiaceae</taxon>
        <taxon>Clostridium</taxon>
    </lineage>
</organism>
<protein>
    <submittedName>
        <fullName evidence="1">Uncharacterized protein</fullName>
    </submittedName>
</protein>
<evidence type="ECO:0000313" key="1">
    <source>
        <dbReference type="EMBL" id="NOH16059.1"/>
    </source>
</evidence>
<evidence type="ECO:0000313" key="2">
    <source>
        <dbReference type="Proteomes" id="UP000528432"/>
    </source>
</evidence>
<comment type="caution">
    <text evidence="1">The sequence shown here is derived from an EMBL/GenBank/DDBJ whole genome shotgun (WGS) entry which is preliminary data.</text>
</comment>
<dbReference type="AlphaFoldDB" id="A0A7Y3V7C4"/>
<proteinExistence type="predicted"/>
<reference evidence="1 2" key="1">
    <citation type="submission" date="2020-05" db="EMBL/GenBank/DDBJ databases">
        <title>Draft genome sequence of Clostridium cochlearium strain AGROS13 isolated from a sheep dairy farm in New Zealand.</title>
        <authorList>
            <person name="Gupta T.B."/>
            <person name="Jauregui R."/>
            <person name="Risson A.N."/>
            <person name="Brightwell G."/>
            <person name="Maclean P."/>
        </authorList>
    </citation>
    <scope>NUCLEOTIDE SEQUENCE [LARGE SCALE GENOMIC DNA]</scope>
    <source>
        <strain evidence="1 2">AGROS13</strain>
    </source>
</reference>
<dbReference type="OrthoDB" id="9965277at2"/>
<sequence>MINNKKNCNLIWGQGKTIVKPCDTCKSIKVNVDAPLPPPVKCSINIELILIIIILLIIIKKSCCSECCYYNEC</sequence>
<dbReference type="Proteomes" id="UP000528432">
    <property type="component" value="Unassembled WGS sequence"/>
</dbReference>
<dbReference type="GeneID" id="70578397"/>
<accession>A0A7Y3V7C4</accession>
<dbReference type="EMBL" id="JABFIF010000010">
    <property type="protein sequence ID" value="NOH16059.1"/>
    <property type="molecule type" value="Genomic_DNA"/>
</dbReference>
<name>A0A7Y3V7C4_CLOCO</name>